<proteinExistence type="predicted"/>
<accession>A0A1Y4N5E0</accession>
<dbReference type="AlphaFoldDB" id="A0A1Y4N5E0"/>
<name>A0A1Y4N5E0_9FIRM</name>
<dbReference type="Proteomes" id="UP000196386">
    <property type="component" value="Unassembled WGS sequence"/>
</dbReference>
<dbReference type="RefSeq" id="WP_087299625.1">
    <property type="nucleotide sequence ID" value="NZ_NFKP01000003.1"/>
</dbReference>
<evidence type="ECO:0000313" key="1">
    <source>
        <dbReference type="EMBL" id="OUP70557.1"/>
    </source>
</evidence>
<dbReference type="EMBL" id="NFKP01000003">
    <property type="protein sequence ID" value="OUP70557.1"/>
    <property type="molecule type" value="Genomic_DNA"/>
</dbReference>
<evidence type="ECO:0000313" key="2">
    <source>
        <dbReference type="Proteomes" id="UP000196386"/>
    </source>
</evidence>
<protein>
    <recommendedName>
        <fullName evidence="3">Ubiquitin-like domain-containing protein</fullName>
    </recommendedName>
</protein>
<gene>
    <name evidence="1" type="ORF">B5F11_03720</name>
</gene>
<organism evidence="1 2">
    <name type="scientific">Anaerotruncus colihominis</name>
    <dbReference type="NCBI Taxonomy" id="169435"/>
    <lineage>
        <taxon>Bacteria</taxon>
        <taxon>Bacillati</taxon>
        <taxon>Bacillota</taxon>
        <taxon>Clostridia</taxon>
        <taxon>Eubacteriales</taxon>
        <taxon>Oscillospiraceae</taxon>
        <taxon>Anaerotruncus</taxon>
    </lineage>
</organism>
<reference evidence="2" key="1">
    <citation type="submission" date="2017-04" db="EMBL/GenBank/DDBJ databases">
        <title>Function of individual gut microbiota members based on whole genome sequencing of pure cultures obtained from chicken caecum.</title>
        <authorList>
            <person name="Medvecky M."/>
            <person name="Cejkova D."/>
            <person name="Polansky O."/>
            <person name="Karasova D."/>
            <person name="Kubasova T."/>
            <person name="Cizek A."/>
            <person name="Rychlik I."/>
        </authorList>
    </citation>
    <scope>NUCLEOTIDE SEQUENCE [LARGE SCALE GENOMIC DNA]</scope>
    <source>
        <strain evidence="2">An175</strain>
    </source>
</reference>
<comment type="caution">
    <text evidence="1">The sequence shown here is derived from an EMBL/GenBank/DDBJ whole genome shotgun (WGS) entry which is preliminary data.</text>
</comment>
<evidence type="ECO:0008006" key="3">
    <source>
        <dbReference type="Google" id="ProtNLM"/>
    </source>
</evidence>
<sequence length="75" mass="8047">MVKVTVGNNLKQKDVVVPQTTTLYDVLTQNGIPTNTGFIQLNGQTIDLDELDSTFEDFGITDSCLLVSVAKASNG</sequence>